<dbReference type="RefSeq" id="WP_106929134.1">
    <property type="nucleotide sequence ID" value="NZ_CABMMU010000016.1"/>
</dbReference>
<protein>
    <submittedName>
        <fullName evidence="1">Lipopolysaccharide core biosynthesis protein RfaZ</fullName>
    </submittedName>
</protein>
<evidence type="ECO:0000313" key="1">
    <source>
        <dbReference type="EMBL" id="PSR45406.1"/>
    </source>
</evidence>
<comment type="caution">
    <text evidence="1">The sequence shown here is derived from an EMBL/GenBank/DDBJ whole genome shotgun (WGS) entry which is preliminary data.</text>
</comment>
<proteinExistence type="predicted"/>
<name>A0A2T2XYQ6_9ENTR</name>
<evidence type="ECO:0000313" key="2">
    <source>
        <dbReference type="Proteomes" id="UP000240892"/>
    </source>
</evidence>
<dbReference type="EMBL" id="PYHO01000016">
    <property type="protein sequence ID" value="PSR45406.1"/>
    <property type="molecule type" value="Genomic_DNA"/>
</dbReference>
<sequence length="299" mass="34813">MSGINIFSRWVYKTFYRLTHSEKYDHNKNLWPYFKVQRKPCGMIQNVYFKNSRLNHIDIEARARNKPLLIMASGPSVNRIRGEFYDDYFDYMGVNGACALTPINFRWYVIIDRSFIINKLDFIREIVGVSDLVLFCPCKCLEAICSLIPPSRIRCQFKIIETITNAMCETFLGKAYPVEPNDGEYHWFNETGFSAHLSRAVFDYGTVAYPALQIACALGYKHIYFAGLDMNSFHSPRFYEQADNILSTRLQRDFDKITRAFTAAHSYCDKHDINVVNLSTESAVTVFPRQSWETVIKRR</sequence>
<keyword evidence="2" id="KW-1185">Reference proteome</keyword>
<organism evidence="1 2">
    <name type="scientific">Kluyvera genomosp. 2</name>
    <dbReference type="NCBI Taxonomy" id="2774054"/>
    <lineage>
        <taxon>Bacteria</taxon>
        <taxon>Pseudomonadati</taxon>
        <taxon>Pseudomonadota</taxon>
        <taxon>Gammaproteobacteria</taxon>
        <taxon>Enterobacterales</taxon>
        <taxon>Enterobacteriaceae</taxon>
        <taxon>Kluyvera</taxon>
    </lineage>
</organism>
<reference evidence="1 2" key="1">
    <citation type="submission" date="2018-03" db="EMBL/GenBank/DDBJ databases">
        <title>First report of an OXA-48+CTX-M-M-producing Kluyvera ascorbata clone recovered from patients admitted in a University Hospital in Madrid, Spain.</title>
        <authorList>
            <person name="Hernandez-Garcia M."/>
            <person name="Leon-Sampedro R."/>
            <person name="Perez-Viso B."/>
            <person name="Morosini M.I."/>
            <person name="Lopez-Fresnena N."/>
            <person name="Coque T.M."/>
            <person name="Bonten M."/>
            <person name="Malhotra-Kumar S."/>
            <person name="Ruiz-Garbajosa P."/>
            <person name="Canton R."/>
        </authorList>
    </citation>
    <scope>NUCLEOTIDE SEQUENCE [LARGE SCALE GENOMIC DNA]</scope>
    <source>
        <strain evidence="1 2">KA2</strain>
    </source>
</reference>
<gene>
    <name evidence="1" type="ORF">C8256_18000</name>
</gene>
<dbReference type="Gene3D" id="3.90.1480.10">
    <property type="entry name" value="Alpha-2,3-sialyltransferase"/>
    <property type="match status" value="1"/>
</dbReference>
<dbReference type="AlphaFoldDB" id="A0A2T2XYQ6"/>
<dbReference type="Proteomes" id="UP000240892">
    <property type="component" value="Unassembled WGS sequence"/>
</dbReference>
<accession>A0A2T2XYQ6</accession>